<accession>A0A7U4JAA6</accession>
<dbReference type="AlphaFoldDB" id="A0A7U4JAA6"/>
<name>A0A7U4JAA6_9SPHN</name>
<protein>
    <recommendedName>
        <fullName evidence="5">Tip attachment protein J domain-containing protein</fullName>
    </recommendedName>
</protein>
<reference evidence="3 4" key="1">
    <citation type="journal article" date="2015" name="Int. J. Syst. Evol. Microbiol.">
        <title>Sphingomonas hengshuiensis sp. nov., isolated from lake wetland.</title>
        <authorList>
            <person name="Wei S."/>
            <person name="Wang T."/>
            <person name="Liu H."/>
            <person name="Zhang C."/>
            <person name="Guo J."/>
            <person name="Wang Q."/>
            <person name="Liang K."/>
            <person name="Zhang Z."/>
        </authorList>
    </citation>
    <scope>NUCLEOTIDE SEQUENCE [LARGE SCALE GENOMIC DNA]</scope>
    <source>
        <strain evidence="3 4">WHSC-8</strain>
    </source>
</reference>
<gene>
    <name evidence="3" type="ORF">TS85_16980</name>
</gene>
<dbReference type="EMBL" id="CP010836">
    <property type="protein sequence ID" value="AJP73126.1"/>
    <property type="molecule type" value="Genomic_DNA"/>
</dbReference>
<dbReference type="InterPro" id="IPR056490">
    <property type="entry name" value="Rcc01698_C"/>
</dbReference>
<dbReference type="OrthoDB" id="8445115at2"/>
<organism evidence="3 4">
    <name type="scientific">Sphingomonas hengshuiensis</name>
    <dbReference type="NCBI Taxonomy" id="1609977"/>
    <lineage>
        <taxon>Bacteria</taxon>
        <taxon>Pseudomonadati</taxon>
        <taxon>Pseudomonadota</taxon>
        <taxon>Alphaproteobacteria</taxon>
        <taxon>Sphingomonadales</taxon>
        <taxon>Sphingomonadaceae</taxon>
        <taxon>Sphingomonas</taxon>
    </lineage>
</organism>
<evidence type="ECO:0000313" key="4">
    <source>
        <dbReference type="Proteomes" id="UP000032300"/>
    </source>
</evidence>
<evidence type="ECO:0000259" key="1">
    <source>
        <dbReference type="Pfam" id="PF13550"/>
    </source>
</evidence>
<evidence type="ECO:0008006" key="5">
    <source>
        <dbReference type="Google" id="ProtNLM"/>
    </source>
</evidence>
<dbReference type="KEGG" id="sphi:TS85_16980"/>
<dbReference type="RefSeq" id="WP_044333821.1">
    <property type="nucleotide sequence ID" value="NZ_CP010836.1"/>
</dbReference>
<keyword evidence="4" id="KW-1185">Reference proteome</keyword>
<dbReference type="InterPro" id="IPR032876">
    <property type="entry name" value="J_dom"/>
</dbReference>
<reference evidence="3 4" key="2">
    <citation type="submission" date="2015-02" db="EMBL/GenBank/DDBJ databases">
        <title>The complete genome of Sphingomonas hengshuiensis sp. WHSC-8 isolated from soil of Hengshui Lake.</title>
        <authorList>
            <person name="Wei S."/>
            <person name="Guo J."/>
            <person name="Su C."/>
            <person name="Wu R."/>
            <person name="Zhang Z."/>
            <person name="Liang K."/>
            <person name="Li H."/>
            <person name="Wang T."/>
            <person name="Liu H."/>
            <person name="Zhang C."/>
            <person name="Li Z."/>
            <person name="Wang Q."/>
            <person name="Meng J."/>
        </authorList>
    </citation>
    <scope>NUCLEOTIDE SEQUENCE [LARGE SCALE GENOMIC DNA]</scope>
    <source>
        <strain evidence="3 4">WHSC-8</strain>
    </source>
</reference>
<feature type="domain" description="Rcc01698-like C-terminal" evidence="2">
    <location>
        <begin position="479"/>
        <end position="574"/>
    </location>
</feature>
<sequence>MASVVLTMAGGAIGGPFGAALGGVLGGVFDREVLFKAKGREGPRLNELRVQTSSYGTQIPRLFGAMRVAGTVIWATDLIEHRSREGGKGQPTTTTYSYTASFAVALSARPVLGVGRIWAEGSLLRGAAGDFKVTTGFRLHPGSEDQAPDPLIAAAEGIGRAPAHRGIAYAVFEDLPLADFGNRIPSLTFEVFADTGGCDPGIILAEIGEGALAAEGPMPALAGFSAYGASVRAVAETLSDALGGWFRADGNALTLCRGGGDAVAVEDAGAGRDSEGRSRGARSIAAADAAPRALSLAHYDPARDYQAGIQRAVRPGPGNSESRIELAAAIDASAAKTLAEAALAHAEQARERRTLALPWRALAIRPGARVTIADAPGQWRVARWTLERMVVSLECVGIAPELPDAAASAGRVLAAPDRTIGATEIAVFELPPIDAGAATVPRLAVAAAGSGAGWRGAALLLSVDGGASWSSAGATALPAVIGRIAVPPGAGCAALEDRMHALDVELANAAMVLGDADAGALCDGANLAMAGDELFQFARAEPLGGARWRLHGLWRGRRGTEAAIGTQAVGDRFVLLAADTLALLDLPSASIGRDAAILAKGVGDDSAGVSGGAPIRGIALVPPAPVHLMAERQPDGRTEVRWVRRSRTGWAWLDGVDAPLGEESERYLVAWTPVSGSTRSEEVFAPAATLSAADRAVASTLSIRQIGANGLSPPAVLTLPPLGDFA</sequence>
<dbReference type="Proteomes" id="UP000032300">
    <property type="component" value="Chromosome"/>
</dbReference>
<evidence type="ECO:0000259" key="2">
    <source>
        <dbReference type="Pfam" id="PF23666"/>
    </source>
</evidence>
<evidence type="ECO:0000313" key="3">
    <source>
        <dbReference type="EMBL" id="AJP73126.1"/>
    </source>
</evidence>
<dbReference type="Pfam" id="PF13550">
    <property type="entry name" value="Phage-tail_3"/>
    <property type="match status" value="1"/>
</dbReference>
<proteinExistence type="predicted"/>
<dbReference type="Pfam" id="PF23666">
    <property type="entry name" value="Rcc01698_C"/>
    <property type="match status" value="1"/>
</dbReference>
<feature type="domain" description="Tip attachment protein J" evidence="1">
    <location>
        <begin position="230"/>
        <end position="384"/>
    </location>
</feature>